<feature type="domain" description="MID" evidence="16">
    <location>
        <begin position="1048"/>
        <end position="1227"/>
    </location>
</feature>
<protein>
    <recommendedName>
        <fullName evidence="3 11">Mediator of RNA polymerase II transcription subunit 13</fullName>
    </recommendedName>
    <alternativeName>
        <fullName evidence="10 11">Mediator complex subunit 13</fullName>
    </alternativeName>
</protein>
<feature type="region of interest" description="Disordered" evidence="13">
    <location>
        <begin position="654"/>
        <end position="699"/>
    </location>
</feature>
<keyword evidence="6 11" id="KW-0010">Activator</keyword>
<evidence type="ECO:0000313" key="18">
    <source>
        <dbReference type="Proteomes" id="UP000800097"/>
    </source>
</evidence>
<evidence type="ECO:0000256" key="7">
    <source>
        <dbReference type="ARBA" id="ARBA00023163"/>
    </source>
</evidence>
<comment type="subunit">
    <text evidence="11">Component of the SRB8-11 complex, which itself associates with the Mediator complex.</text>
</comment>
<evidence type="ECO:0000259" key="15">
    <source>
        <dbReference type="Pfam" id="PF11597"/>
    </source>
</evidence>
<dbReference type="GO" id="GO:0045944">
    <property type="term" value="P:positive regulation of transcription by RNA polymerase II"/>
    <property type="evidence" value="ECO:0007669"/>
    <property type="project" value="TreeGrafter"/>
</dbReference>
<keyword evidence="12" id="KW-0175">Coiled coil</keyword>
<evidence type="ECO:0000259" key="14">
    <source>
        <dbReference type="Pfam" id="PF06333"/>
    </source>
</evidence>
<name>A0A6A6JU39_WESOR</name>
<feature type="compositionally biased region" description="Low complexity" evidence="13">
    <location>
        <begin position="784"/>
        <end position="794"/>
    </location>
</feature>
<dbReference type="GO" id="GO:0016592">
    <property type="term" value="C:mediator complex"/>
    <property type="evidence" value="ECO:0007669"/>
    <property type="project" value="InterPro"/>
</dbReference>
<feature type="domain" description="Mediator complex subunit Med13 N-terminal" evidence="15">
    <location>
        <begin position="1"/>
        <end position="356"/>
    </location>
</feature>
<feature type="region of interest" description="Disordered" evidence="13">
    <location>
        <begin position="489"/>
        <end position="537"/>
    </location>
</feature>
<evidence type="ECO:0000256" key="9">
    <source>
        <dbReference type="ARBA" id="ARBA00025661"/>
    </source>
</evidence>
<evidence type="ECO:0000256" key="6">
    <source>
        <dbReference type="ARBA" id="ARBA00023159"/>
    </source>
</evidence>
<dbReference type="InterPro" id="IPR021643">
    <property type="entry name" value="Mediator_Med13_N"/>
</dbReference>
<feature type="region of interest" description="Disordered" evidence="13">
    <location>
        <begin position="1513"/>
        <end position="1544"/>
    </location>
</feature>
<feature type="compositionally biased region" description="Gly residues" evidence="13">
    <location>
        <begin position="1525"/>
        <end position="1537"/>
    </location>
</feature>
<feature type="compositionally biased region" description="Basic and acidic residues" evidence="13">
    <location>
        <begin position="92"/>
        <end position="103"/>
    </location>
</feature>
<dbReference type="EMBL" id="ML986486">
    <property type="protein sequence ID" value="KAF2279744.1"/>
    <property type="molecule type" value="Genomic_DNA"/>
</dbReference>
<keyword evidence="5 11" id="KW-0805">Transcription regulation</keyword>
<dbReference type="Pfam" id="PF06333">
    <property type="entry name" value="Med13_C"/>
    <property type="match status" value="1"/>
</dbReference>
<dbReference type="OrthoDB" id="103819at2759"/>
<feature type="domain" description="Mediator complex subunit Med13 C-terminal" evidence="14">
    <location>
        <begin position="1242"/>
        <end position="1598"/>
    </location>
</feature>
<comment type="subcellular location">
    <subcellularLocation>
        <location evidence="1 11">Nucleus</location>
    </subcellularLocation>
</comment>
<comment type="function">
    <text evidence="9 11">Component of the SRB8-11 complex. The SRB8-11 complex is a regulatory module of the Mediator complex which is itself involved in regulation of basal and activated RNA polymerase II-dependent transcription. The SRB8-11 complex may be involved in the transcriptional repression of a subset of genes regulated by Mediator. It may inhibit the association of the Mediator complex with RNA polymerase II to form the holoenzyme complex.</text>
</comment>
<comment type="similarity">
    <text evidence="2 11">Belongs to the Mediator complex subunit 13 family.</text>
</comment>
<evidence type="ECO:0000256" key="12">
    <source>
        <dbReference type="SAM" id="Coils"/>
    </source>
</evidence>
<feature type="compositionally biased region" description="Low complexity" evidence="13">
    <location>
        <begin position="1417"/>
        <end position="1430"/>
    </location>
</feature>
<evidence type="ECO:0000256" key="10">
    <source>
        <dbReference type="ARBA" id="ARBA00032008"/>
    </source>
</evidence>
<feature type="region of interest" description="Disordered" evidence="13">
    <location>
        <begin position="1389"/>
        <end position="1431"/>
    </location>
</feature>
<dbReference type="InterPro" id="IPR009401">
    <property type="entry name" value="Med13_C"/>
</dbReference>
<dbReference type="Pfam" id="PF11597">
    <property type="entry name" value="Med13_N"/>
    <property type="match status" value="1"/>
</dbReference>
<dbReference type="Pfam" id="PF18296">
    <property type="entry name" value="MID_MedPIWI"/>
    <property type="match status" value="1"/>
</dbReference>
<evidence type="ECO:0000256" key="3">
    <source>
        <dbReference type="ARBA" id="ARBA00019618"/>
    </source>
</evidence>
<evidence type="ECO:0000256" key="13">
    <source>
        <dbReference type="SAM" id="MobiDB-lite"/>
    </source>
</evidence>
<evidence type="ECO:0000256" key="8">
    <source>
        <dbReference type="ARBA" id="ARBA00023242"/>
    </source>
</evidence>
<proteinExistence type="inferred from homology"/>
<evidence type="ECO:0000256" key="11">
    <source>
        <dbReference type="RuleBase" id="RU364134"/>
    </source>
</evidence>
<dbReference type="Proteomes" id="UP000800097">
    <property type="component" value="Unassembled WGS sequence"/>
</dbReference>
<keyword evidence="4 11" id="KW-0678">Repressor</keyword>
<feature type="compositionally biased region" description="Polar residues" evidence="13">
    <location>
        <begin position="875"/>
        <end position="884"/>
    </location>
</feature>
<keyword evidence="18" id="KW-1185">Reference proteome</keyword>
<evidence type="ECO:0000259" key="16">
    <source>
        <dbReference type="Pfam" id="PF18296"/>
    </source>
</evidence>
<dbReference type="PANTHER" id="PTHR48249:SF3">
    <property type="entry name" value="MEDIATOR OF RNA POLYMERASE II TRANSCRIPTION SUBUNIT 13"/>
    <property type="match status" value="1"/>
</dbReference>
<evidence type="ECO:0000313" key="17">
    <source>
        <dbReference type="EMBL" id="KAF2279744.1"/>
    </source>
</evidence>
<feature type="compositionally biased region" description="Low complexity" evidence="13">
    <location>
        <begin position="885"/>
        <end position="897"/>
    </location>
</feature>
<accession>A0A6A6JU39</accession>
<feature type="compositionally biased region" description="Polar residues" evidence="13">
    <location>
        <begin position="682"/>
        <end position="693"/>
    </location>
</feature>
<sequence>MEFLKSCNTSVQSIAGFEIVSYQAFSVSRIGTLPPRNPTDTLPFEDVSAVEAEFRQRKQLVIQDRGTRPRPWLWIFEATSPEKTAGSPPEPPKVEGYELKREQSGVVKAGELARPPNRRPPIQNPSASVSANTPSTPASQRAPPPAPTPQLQANDVFTLYELFTASVIALISYHWVKHQQAVALNFRTFVCKPPYYGQDSRDNTGFGGHSVFLTDLSVYWASNGTVLVSSVCVPYQTAIRCLDGFSESPLQEKVLNKCVRIAPNGWLARVVSFEDPVLMSTGDSSTRSRRKRIKVGLLESSVDKWKAQLARWLCWKGYSTSGLDGKDAWVRIRLLQTPTNYVGDIYWPRALCFLYDSTILPESRVGWPTNRPDDPLLWFANSQTTGFKDPIDAAEEWFLGKAERDKAEEARRLATKAQEEAAAARLKEDMPGGLFPSSPNHPRTVPYGELQSAAGVYPTPPDGVVPGTAVTQGDTPTISGTATSKVLAPAGITPGINVSAPSEGPRPNGQQDSQNAPDEHPGYEGLDAGENDDDLFNDMDEDDFGGNGVTDADFSFFDGPDHGEVGEMADAGAGKGGGVDTSKEARVEDTPSFKALADEKEDQTDPMAALESALTSASNLPLHQKQYVKMEETGDKEVANGTMAMEVDSVPSRHIGTSEPITIEELEPEAKDSRDRRGPLSAKQQAALSSTAGRQHAVHPHSVFQPITFGREAAESDLKYFEGRFKFPKEKLRAGKNMGKRVGKGPAPSTSVPSISELRVAAGLSPGAGIEAVSADSEFDETSSDSASVTSSTSEEAEEKASVSEAALSAGPFGTMKRKFPGDGNATPMSATSFASSVFGDALDVLGVTTDKRVIPSLEPDRWDWSLTDAPPPTQVSSKGHNNVGTAATSTPGTPASIPDLSTSEAEYEEPLSGSDSIAVAQVLTDQVVATTLNLFQNGSPIVQHDSKPLTAGLRHSIRDIFPKAQDCSLAGLASVAEIYPEPPPSAHTQQQRASGRRPNDGATFGCHFVRMQPPYIRVKRSDASWEFLPPALNFWEILGLAPCSSSKNVGAICVYPDSDPLKPWLEHFLLNLRIAYEGQKLGNHETVECSEDHPRGLVPWSVPTQATSRAAFRSLRETCKALGTALAAKHADMQNGEDMPRIDAFVIYIVNPFKNSSALWELCSAFWSLFQAYSHGSSARMEMGLKPDVVLQIVPMEYIASFEIPVILDATVYASLAREVYDRCPPSSPSDEKLPLSIYAAPAFHLEECLPRQIDFRTVADPPPDLLRENSYMHIGYAKSFDDSWMTAAWTDSCGRSRTVVSYHIGRRSFIEIAREVWQTTVEICQARKIKWRLCIAKHGAMEKEEIEAWYFLAATQNKVVNFFTILLTVEPNLPLKCVPTMAYPSGQNSNAQAPAGTPASTPQAGVSPDGHNLTPAATPAAEPAIDPANDPDARLVDVTDESWGVILAHRLHSCHSTVEFRPSLVSGLLIKRGLPHETSPPPPSVPDPEVGPIVVGVNMIWITTVGNRTAPISPFPTPTDGVSPGGSQGPLGTGGPSSENQNRMSLIWTPTPQHRASVENLMKDILTQFRGLGTLARLKGVRGNRMGTVPWHVAVAKTGVEGVARCFPRGYGGGG</sequence>
<gene>
    <name evidence="17" type="ORF">EI97DRAFT_413028</name>
</gene>
<feature type="region of interest" description="Disordered" evidence="13">
    <location>
        <begin position="865"/>
        <end position="902"/>
    </location>
</feature>
<dbReference type="GeneID" id="54549951"/>
<feature type="compositionally biased region" description="Polar residues" evidence="13">
    <location>
        <begin position="1389"/>
        <end position="1406"/>
    </location>
</feature>
<feature type="compositionally biased region" description="Basic and acidic residues" evidence="13">
    <location>
        <begin position="668"/>
        <end position="678"/>
    </location>
</feature>
<evidence type="ECO:0000256" key="4">
    <source>
        <dbReference type="ARBA" id="ARBA00022491"/>
    </source>
</evidence>
<dbReference type="InterPro" id="IPR041285">
    <property type="entry name" value="MID_MedPIWI"/>
</dbReference>
<evidence type="ECO:0000256" key="5">
    <source>
        <dbReference type="ARBA" id="ARBA00023015"/>
    </source>
</evidence>
<evidence type="ECO:0000256" key="1">
    <source>
        <dbReference type="ARBA" id="ARBA00004123"/>
    </source>
</evidence>
<feature type="region of interest" description="Disordered" evidence="13">
    <location>
        <begin position="775"/>
        <end position="821"/>
    </location>
</feature>
<dbReference type="PANTHER" id="PTHR48249">
    <property type="entry name" value="MEDIATOR OF RNA POLYMERASE II TRANSCRIPTION SUBUNIT 13"/>
    <property type="match status" value="1"/>
</dbReference>
<dbReference type="GO" id="GO:0003713">
    <property type="term" value="F:transcription coactivator activity"/>
    <property type="evidence" value="ECO:0007669"/>
    <property type="project" value="TreeGrafter"/>
</dbReference>
<dbReference type="RefSeq" id="XP_033657283.1">
    <property type="nucleotide sequence ID" value="XM_033796776.1"/>
</dbReference>
<organism evidence="17 18">
    <name type="scientific">Westerdykella ornata</name>
    <dbReference type="NCBI Taxonomy" id="318751"/>
    <lineage>
        <taxon>Eukaryota</taxon>
        <taxon>Fungi</taxon>
        <taxon>Dikarya</taxon>
        <taxon>Ascomycota</taxon>
        <taxon>Pezizomycotina</taxon>
        <taxon>Dothideomycetes</taxon>
        <taxon>Pleosporomycetidae</taxon>
        <taxon>Pleosporales</taxon>
        <taxon>Sporormiaceae</taxon>
        <taxon>Westerdykella</taxon>
    </lineage>
</organism>
<feature type="coiled-coil region" evidence="12">
    <location>
        <begin position="400"/>
        <end position="427"/>
    </location>
</feature>
<feature type="compositionally biased region" description="Acidic residues" evidence="13">
    <location>
        <begin position="527"/>
        <end position="537"/>
    </location>
</feature>
<dbReference type="InterPro" id="IPR051139">
    <property type="entry name" value="Mediator_complx_sub13"/>
</dbReference>
<reference evidence="17" key="1">
    <citation type="journal article" date="2020" name="Stud. Mycol.">
        <title>101 Dothideomycetes genomes: a test case for predicting lifestyles and emergence of pathogens.</title>
        <authorList>
            <person name="Haridas S."/>
            <person name="Albert R."/>
            <person name="Binder M."/>
            <person name="Bloem J."/>
            <person name="Labutti K."/>
            <person name="Salamov A."/>
            <person name="Andreopoulos B."/>
            <person name="Baker S."/>
            <person name="Barry K."/>
            <person name="Bills G."/>
            <person name="Bluhm B."/>
            <person name="Cannon C."/>
            <person name="Castanera R."/>
            <person name="Culley D."/>
            <person name="Daum C."/>
            <person name="Ezra D."/>
            <person name="Gonzalez J."/>
            <person name="Henrissat B."/>
            <person name="Kuo A."/>
            <person name="Liang C."/>
            <person name="Lipzen A."/>
            <person name="Lutzoni F."/>
            <person name="Magnuson J."/>
            <person name="Mondo S."/>
            <person name="Nolan M."/>
            <person name="Ohm R."/>
            <person name="Pangilinan J."/>
            <person name="Park H.-J."/>
            <person name="Ramirez L."/>
            <person name="Alfaro M."/>
            <person name="Sun H."/>
            <person name="Tritt A."/>
            <person name="Yoshinaga Y."/>
            <person name="Zwiers L.-H."/>
            <person name="Turgeon B."/>
            <person name="Goodwin S."/>
            <person name="Spatafora J."/>
            <person name="Crous P."/>
            <person name="Grigoriev I."/>
        </authorList>
    </citation>
    <scope>NUCLEOTIDE SEQUENCE</scope>
    <source>
        <strain evidence="17">CBS 379.55</strain>
    </source>
</reference>
<keyword evidence="8 11" id="KW-0539">Nucleus</keyword>
<keyword evidence="7 11" id="KW-0804">Transcription</keyword>
<feature type="region of interest" description="Disordered" evidence="13">
    <location>
        <begin position="79"/>
        <end position="150"/>
    </location>
</feature>
<evidence type="ECO:0000256" key="2">
    <source>
        <dbReference type="ARBA" id="ARBA00009354"/>
    </source>
</evidence>